<keyword evidence="3" id="KW-0809">Transit peptide</keyword>
<name>A0AAV7DU03_ARIFI</name>
<keyword evidence="2" id="KW-0806">Transcription termination</keyword>
<dbReference type="Gene3D" id="1.25.70.10">
    <property type="entry name" value="Transcription termination factor 3, mitochondrial"/>
    <property type="match status" value="2"/>
</dbReference>
<dbReference type="AlphaFoldDB" id="A0AAV7DU03"/>
<dbReference type="EMBL" id="JAINDJ010000008">
    <property type="protein sequence ID" value="KAG9440092.1"/>
    <property type="molecule type" value="Genomic_DNA"/>
</dbReference>
<proteinExistence type="inferred from homology"/>
<organism evidence="4 5">
    <name type="scientific">Aristolochia fimbriata</name>
    <name type="common">White veined hardy Dutchman's pipe vine</name>
    <dbReference type="NCBI Taxonomy" id="158543"/>
    <lineage>
        <taxon>Eukaryota</taxon>
        <taxon>Viridiplantae</taxon>
        <taxon>Streptophyta</taxon>
        <taxon>Embryophyta</taxon>
        <taxon>Tracheophyta</taxon>
        <taxon>Spermatophyta</taxon>
        <taxon>Magnoliopsida</taxon>
        <taxon>Magnoliidae</taxon>
        <taxon>Piperales</taxon>
        <taxon>Aristolochiaceae</taxon>
        <taxon>Aristolochia</taxon>
    </lineage>
</organism>
<evidence type="ECO:0000313" key="4">
    <source>
        <dbReference type="EMBL" id="KAG9440092.1"/>
    </source>
</evidence>
<evidence type="ECO:0000256" key="3">
    <source>
        <dbReference type="ARBA" id="ARBA00022946"/>
    </source>
</evidence>
<dbReference type="PANTHER" id="PTHR13068:SF135">
    <property type="entry name" value="TRANSCRIPTION TERMINATION FACTOR MTERF8, CHLOROPLASTIC"/>
    <property type="match status" value="1"/>
</dbReference>
<protein>
    <submittedName>
        <fullName evidence="4">Uncharacterized protein</fullName>
    </submittedName>
</protein>
<accession>A0AAV7DU03</accession>
<dbReference type="SMART" id="SM00733">
    <property type="entry name" value="Mterf"/>
    <property type="match status" value="8"/>
</dbReference>
<keyword evidence="2" id="KW-0804">Transcription</keyword>
<gene>
    <name evidence="4" type="ORF">H6P81_020257</name>
</gene>
<reference evidence="4 5" key="1">
    <citation type="submission" date="2021-07" db="EMBL/GenBank/DDBJ databases">
        <title>The Aristolochia fimbriata genome: insights into angiosperm evolution, floral development and chemical biosynthesis.</title>
        <authorList>
            <person name="Jiao Y."/>
        </authorList>
    </citation>
    <scope>NUCLEOTIDE SEQUENCE [LARGE SCALE GENOMIC DNA]</scope>
    <source>
        <strain evidence="4">IBCAS-2021</strain>
        <tissue evidence="4">Leaf</tissue>
    </source>
</reference>
<dbReference type="PANTHER" id="PTHR13068">
    <property type="entry name" value="CGI-12 PROTEIN-RELATED"/>
    <property type="match status" value="1"/>
</dbReference>
<evidence type="ECO:0000313" key="5">
    <source>
        <dbReference type="Proteomes" id="UP000825729"/>
    </source>
</evidence>
<evidence type="ECO:0000256" key="2">
    <source>
        <dbReference type="ARBA" id="ARBA00022472"/>
    </source>
</evidence>
<dbReference type="GO" id="GO:0006353">
    <property type="term" value="P:DNA-templated transcription termination"/>
    <property type="evidence" value="ECO:0007669"/>
    <property type="project" value="UniProtKB-KW"/>
</dbReference>
<dbReference type="InterPro" id="IPR003690">
    <property type="entry name" value="MTERF"/>
</dbReference>
<dbReference type="Proteomes" id="UP000825729">
    <property type="component" value="Unassembled WGS sequence"/>
</dbReference>
<dbReference type="Pfam" id="PF02536">
    <property type="entry name" value="mTERF"/>
    <property type="match status" value="2"/>
</dbReference>
<evidence type="ECO:0000256" key="1">
    <source>
        <dbReference type="ARBA" id="ARBA00007692"/>
    </source>
</evidence>
<keyword evidence="5" id="KW-1185">Reference proteome</keyword>
<sequence>MAALLLNPVCLRTRIPSSETPAATSNPTLSLASFPNFVHYGLVGCIRKALKKPRLRASSSIQPEMEIHCIDSSTTFQSESYFLFRQIGLSDKETAALFEKSPVLETASPELLKNRIISLQSAGIIDFALCRLIIKCPVVLVAEEVATFVEFLVECLEGILPGKLERLLLTTEPRHFVDFAKKVELLLDRGIPREELAPLLNRINLRAFCYRTVEDVRNTLFFLKSYGIGTDWIVRRPMLLALDLNTQLVPRVAVFTELGGREKATELLSKFPPVLAYTDEHLQTHIEFWRSIGLTDEQLFNIASIYPNVFSVGKDNKLKPRVEFLKQCGLTTEEIYKFLTRAPLFLSLSWKDNLSKKLGLLVKLGYEHGTKELTWALGAVTRTSCLNMQLVIGLFLSYGLSTEDILAMSMKHPPVLHYNYVSLESKMEYLIEGIGRDVGELLAFPAFLGYRLDERIKHRYEAKKDTRGEGMSLIKLLSVSNERFANKTKSSLSTEC</sequence>
<comment type="caution">
    <text evidence="4">The sequence shown here is derived from an EMBL/GenBank/DDBJ whole genome shotgun (WGS) entry which is preliminary data.</text>
</comment>
<dbReference type="InterPro" id="IPR038538">
    <property type="entry name" value="MTERF_sf"/>
</dbReference>
<dbReference type="GO" id="GO:0003676">
    <property type="term" value="F:nucleic acid binding"/>
    <property type="evidence" value="ECO:0007669"/>
    <property type="project" value="InterPro"/>
</dbReference>
<comment type="similarity">
    <text evidence="1">Belongs to the mTERF family.</text>
</comment>
<keyword evidence="2" id="KW-0805">Transcription regulation</keyword>